<feature type="compositionally biased region" description="Polar residues" evidence="1">
    <location>
        <begin position="625"/>
        <end position="647"/>
    </location>
</feature>
<feature type="compositionally biased region" description="Low complexity" evidence="1">
    <location>
        <begin position="740"/>
        <end position="773"/>
    </location>
</feature>
<feature type="compositionally biased region" description="Acidic residues" evidence="1">
    <location>
        <begin position="682"/>
        <end position="691"/>
    </location>
</feature>
<feature type="region of interest" description="Disordered" evidence="1">
    <location>
        <begin position="483"/>
        <end position="816"/>
    </location>
</feature>
<feature type="region of interest" description="Disordered" evidence="1">
    <location>
        <begin position="293"/>
        <end position="325"/>
    </location>
</feature>
<feature type="compositionally biased region" description="Acidic residues" evidence="1">
    <location>
        <begin position="378"/>
        <end position="404"/>
    </location>
</feature>
<reference evidence="3" key="1">
    <citation type="journal article" date="2012" name="Science">
        <title>The Paleozoic origin of enzymatic lignin decomposition reconstructed from 31 fungal genomes.</title>
        <authorList>
            <person name="Floudas D."/>
            <person name="Binder M."/>
            <person name="Riley R."/>
            <person name="Barry K."/>
            <person name="Blanchette R.A."/>
            <person name="Henrissat B."/>
            <person name="Martinez A.T."/>
            <person name="Otillar R."/>
            <person name="Spatafora J.W."/>
            <person name="Yadav J.S."/>
            <person name="Aerts A."/>
            <person name="Benoit I."/>
            <person name="Boyd A."/>
            <person name="Carlson A."/>
            <person name="Copeland A."/>
            <person name="Coutinho P.M."/>
            <person name="de Vries R.P."/>
            <person name="Ferreira P."/>
            <person name="Findley K."/>
            <person name="Foster B."/>
            <person name="Gaskell J."/>
            <person name="Glotzer D."/>
            <person name="Gorecki P."/>
            <person name="Heitman J."/>
            <person name="Hesse C."/>
            <person name="Hori C."/>
            <person name="Igarashi K."/>
            <person name="Jurgens J.A."/>
            <person name="Kallen N."/>
            <person name="Kersten P."/>
            <person name="Kohler A."/>
            <person name="Kuees U."/>
            <person name="Kumar T.K.A."/>
            <person name="Kuo A."/>
            <person name="LaButti K."/>
            <person name="Larrondo L.F."/>
            <person name="Lindquist E."/>
            <person name="Ling A."/>
            <person name="Lombard V."/>
            <person name="Lucas S."/>
            <person name="Lundell T."/>
            <person name="Martin R."/>
            <person name="McLaughlin D.J."/>
            <person name="Morgenstern I."/>
            <person name="Morin E."/>
            <person name="Murat C."/>
            <person name="Nagy L.G."/>
            <person name="Nolan M."/>
            <person name="Ohm R.A."/>
            <person name="Patyshakuliyeva A."/>
            <person name="Rokas A."/>
            <person name="Ruiz-Duenas F.J."/>
            <person name="Sabat G."/>
            <person name="Salamov A."/>
            <person name="Samejima M."/>
            <person name="Schmutz J."/>
            <person name="Slot J.C."/>
            <person name="St John F."/>
            <person name="Stenlid J."/>
            <person name="Sun H."/>
            <person name="Sun S."/>
            <person name="Syed K."/>
            <person name="Tsang A."/>
            <person name="Wiebenga A."/>
            <person name="Young D."/>
            <person name="Pisabarro A."/>
            <person name="Eastwood D.C."/>
            <person name="Martin F."/>
            <person name="Cullen D."/>
            <person name="Grigoriev I.V."/>
            <person name="Hibbett D.S."/>
        </authorList>
    </citation>
    <scope>NUCLEOTIDE SEQUENCE [LARGE SCALE GENOMIC DNA]</scope>
    <source>
        <strain evidence="3">RWD-64-598 SS2</strain>
    </source>
</reference>
<dbReference type="GeneID" id="19205478"/>
<feature type="compositionally biased region" description="Polar residues" evidence="1">
    <location>
        <begin position="424"/>
        <end position="440"/>
    </location>
</feature>
<name>A0A5M3MPJ6_CONPW</name>
<dbReference type="Proteomes" id="UP000053558">
    <property type="component" value="Unassembled WGS sequence"/>
</dbReference>
<proteinExistence type="predicted"/>
<dbReference type="OMA" id="HEANAVI"/>
<organism evidence="2 3">
    <name type="scientific">Coniophora puteana (strain RWD-64-598)</name>
    <name type="common">Brown rot fungus</name>
    <dbReference type="NCBI Taxonomy" id="741705"/>
    <lineage>
        <taxon>Eukaryota</taxon>
        <taxon>Fungi</taxon>
        <taxon>Dikarya</taxon>
        <taxon>Basidiomycota</taxon>
        <taxon>Agaricomycotina</taxon>
        <taxon>Agaricomycetes</taxon>
        <taxon>Agaricomycetidae</taxon>
        <taxon>Boletales</taxon>
        <taxon>Coniophorineae</taxon>
        <taxon>Coniophoraceae</taxon>
        <taxon>Coniophora</taxon>
    </lineage>
</organism>
<protein>
    <submittedName>
        <fullName evidence="2">Uncharacterized protein</fullName>
    </submittedName>
</protein>
<feature type="compositionally biased region" description="Basic and acidic residues" evidence="1">
    <location>
        <begin position="90"/>
        <end position="100"/>
    </location>
</feature>
<comment type="caution">
    <text evidence="2">The sequence shown here is derived from an EMBL/GenBank/DDBJ whole genome shotgun (WGS) entry which is preliminary data.</text>
</comment>
<sequence>MHTQLPVHIPSEEPLTRSQLEALAYAQIQNQARSRNIAKRKRPKAELIEDILLADPPPHIAVNLNPNINASAGARSLHVVHSAHSFAASDRAHYDAERGTGSRQSTRPPEIQGAVEEEEDTPYMPPKAPGGRANRDPTPSPYEQYKQTYGHSPTCFRPPALPLPVLVSANPPPATVARSEPSHERASRRSSHARAPSSNGRAGSVSSGRAHASSSSQLRSHPHPHPRSHLRHSQSRPQFRSPSPPYHTRSHSPTPPPHQRILALHEANAVIHEALWKTHVLLEEQAARLDAISNGGGGGGSGVGNNGDSGGASGGGGGNGGNGGNGGSGSGWAAIGEMHELRLSSEMQLGAMSQRAVERQKDERWKRVPYDEMHAGDEGEGEEGDEEGEEGEEGEDDEEGDSEQGDGGGDQGDDDDNDGASGTKPHSQPTSNPRHPNPTTFAPPPQTHSIPPQENPSPELEYLDDAGTVLREFTPLLSARTVGPLQHQHQNRHCYIHAQPHAQQQPLGQSEDPYAGIPVGSVPWPVRNPTEEELDAAEDEDDDDDDDDDIFGGDDVFGGDDEDDDDVFGDGGEVVVPWRGDNPAFWESASGAGRVGKGAENDKSEDEDEKRDRSGNADAHARSHATGQDQVARPASTTASNQAQALNDSPMYEPLSPTPAQLAQAPDPQRPSPSFSPGADDGTFDFDDPFDGVDAFEGTPTPPAEAAAATAAALSAHSRTHADTDAGGGASASEAEVEDGLASSSPPLPAAAAHVAPPSASASTWSTPSSAHTYTAADWGREPRDAHAAVTNRALKRTRDSSEPEDGPSSAKRMRW</sequence>
<feature type="compositionally biased region" description="Acidic residues" evidence="1">
    <location>
        <begin position="531"/>
        <end position="568"/>
    </location>
</feature>
<feature type="region of interest" description="Disordered" evidence="1">
    <location>
        <begin position="89"/>
        <end position="259"/>
    </location>
</feature>
<evidence type="ECO:0000313" key="3">
    <source>
        <dbReference type="Proteomes" id="UP000053558"/>
    </source>
</evidence>
<feature type="compositionally biased region" description="Basic residues" evidence="1">
    <location>
        <begin position="220"/>
        <end position="234"/>
    </location>
</feature>
<feature type="compositionally biased region" description="Basic and acidic residues" evidence="1">
    <location>
        <begin position="356"/>
        <end position="377"/>
    </location>
</feature>
<feature type="region of interest" description="Disordered" evidence="1">
    <location>
        <begin position="352"/>
        <end position="467"/>
    </location>
</feature>
<feature type="compositionally biased region" description="Basic and acidic residues" evidence="1">
    <location>
        <begin position="610"/>
        <end position="621"/>
    </location>
</feature>
<feature type="compositionally biased region" description="Low complexity" evidence="1">
    <location>
        <begin position="704"/>
        <end position="713"/>
    </location>
</feature>
<dbReference type="AlphaFoldDB" id="A0A5M3MPJ6"/>
<keyword evidence="3" id="KW-1185">Reference proteome</keyword>
<accession>A0A5M3MPJ6</accession>
<evidence type="ECO:0000313" key="2">
    <source>
        <dbReference type="EMBL" id="EIW80634.1"/>
    </source>
</evidence>
<feature type="compositionally biased region" description="Gly residues" evidence="1">
    <location>
        <begin position="294"/>
        <end position="325"/>
    </location>
</feature>
<dbReference type="EMBL" id="JH711579">
    <property type="protein sequence ID" value="EIW80634.1"/>
    <property type="molecule type" value="Genomic_DNA"/>
</dbReference>
<evidence type="ECO:0000256" key="1">
    <source>
        <dbReference type="SAM" id="MobiDB-lite"/>
    </source>
</evidence>
<dbReference type="KEGG" id="cput:CONPUDRAFT_166106"/>
<gene>
    <name evidence="2" type="ORF">CONPUDRAFT_166106</name>
</gene>
<feature type="compositionally biased region" description="Low complexity" evidence="1">
    <location>
        <begin position="193"/>
        <end position="219"/>
    </location>
</feature>
<dbReference type="RefSeq" id="XP_007769539.1">
    <property type="nucleotide sequence ID" value="XM_007771349.1"/>
</dbReference>